<name>A0ACC1MP91_9HYPO</name>
<evidence type="ECO:0000313" key="1">
    <source>
        <dbReference type="EMBL" id="KAJ2968832.1"/>
    </source>
</evidence>
<reference evidence="1" key="1">
    <citation type="submission" date="2022-08" db="EMBL/GenBank/DDBJ databases">
        <title>Genome Sequence of Lecanicillium fungicola.</title>
        <authorList>
            <person name="Buettner E."/>
        </authorList>
    </citation>
    <scope>NUCLEOTIDE SEQUENCE</scope>
    <source>
        <strain evidence="1">Babe33</strain>
    </source>
</reference>
<organism evidence="1 2">
    <name type="scientific">Zarea fungicola</name>
    <dbReference type="NCBI Taxonomy" id="93591"/>
    <lineage>
        <taxon>Eukaryota</taxon>
        <taxon>Fungi</taxon>
        <taxon>Dikarya</taxon>
        <taxon>Ascomycota</taxon>
        <taxon>Pezizomycotina</taxon>
        <taxon>Sordariomycetes</taxon>
        <taxon>Hypocreomycetidae</taxon>
        <taxon>Hypocreales</taxon>
        <taxon>Cordycipitaceae</taxon>
        <taxon>Zarea</taxon>
    </lineage>
</organism>
<sequence>MSIPNTPETKEGYNFLYANIPLLAFSVLVVAFRVWWRCIKHNAGRLNRADVCVVVGLAFNIIQVTCISIAIVRWGFGHHAPYLTAEERYNSLLYFFVFQCFVKNTVGISKLSFLFLYLDIFPQHKFRVVCWALIAHISLGLVALDITTILQCRPIPFSWDKTLHGHCINIKAFWYAQSGWNTLMDVIVLVLPIPLIVKLQMNRRAKLGLLVVFILGAFVCITSIERMISLNFNATFAKDFTWATGTSVIWTQVESTVGVICACAPSLRQPLANFIPKLFASASDDSYPLSENIPHHLGPRSGTFGNSRGSSKKRGDELDTQVDPLETSYRSEGSEEQIMGIKRTMSVDVSFVPRDGEPNADGTTTYPKHQFERHIV</sequence>
<dbReference type="EMBL" id="JANJQO010001890">
    <property type="protein sequence ID" value="KAJ2968832.1"/>
    <property type="molecule type" value="Genomic_DNA"/>
</dbReference>
<keyword evidence="2" id="KW-1185">Reference proteome</keyword>
<comment type="caution">
    <text evidence="1">The sequence shown here is derived from an EMBL/GenBank/DDBJ whole genome shotgun (WGS) entry which is preliminary data.</text>
</comment>
<dbReference type="Proteomes" id="UP001143910">
    <property type="component" value="Unassembled WGS sequence"/>
</dbReference>
<gene>
    <name evidence="1" type="ORF">NQ176_g8987</name>
</gene>
<evidence type="ECO:0000313" key="2">
    <source>
        <dbReference type="Proteomes" id="UP001143910"/>
    </source>
</evidence>
<protein>
    <submittedName>
        <fullName evidence="1">Uncharacterized protein</fullName>
    </submittedName>
</protein>
<accession>A0ACC1MP91</accession>
<proteinExistence type="predicted"/>